<comment type="caution">
    <text evidence="2">The sequence shown here is derived from an EMBL/GenBank/DDBJ whole genome shotgun (WGS) entry which is preliminary data.</text>
</comment>
<organism evidence="2 3">
    <name type="scientific">Alosa alosa</name>
    <name type="common">allis shad</name>
    <dbReference type="NCBI Taxonomy" id="278164"/>
    <lineage>
        <taxon>Eukaryota</taxon>
        <taxon>Metazoa</taxon>
        <taxon>Chordata</taxon>
        <taxon>Craniata</taxon>
        <taxon>Vertebrata</taxon>
        <taxon>Euteleostomi</taxon>
        <taxon>Actinopterygii</taxon>
        <taxon>Neopterygii</taxon>
        <taxon>Teleostei</taxon>
        <taxon>Clupei</taxon>
        <taxon>Clupeiformes</taxon>
        <taxon>Clupeoidei</taxon>
        <taxon>Clupeidae</taxon>
        <taxon>Alosa</taxon>
    </lineage>
</organism>
<dbReference type="AlphaFoldDB" id="A0AAV6FY77"/>
<feature type="region of interest" description="Disordered" evidence="1">
    <location>
        <begin position="39"/>
        <end position="65"/>
    </location>
</feature>
<name>A0AAV6FY77_9TELE</name>
<accession>A0AAV6FY77</accession>
<reference evidence="2" key="1">
    <citation type="submission" date="2020-10" db="EMBL/GenBank/DDBJ databases">
        <title>Chromosome-scale genome assembly of the Allis shad, Alosa alosa.</title>
        <authorList>
            <person name="Margot Z."/>
            <person name="Christophe K."/>
            <person name="Cabau C."/>
            <person name="Louis A."/>
            <person name="Berthelot C."/>
            <person name="Parey E."/>
            <person name="Roest Crollius H."/>
            <person name="Montfort J."/>
            <person name="Robinson-Rechavi M."/>
            <person name="Bucao C."/>
            <person name="Bouchez O."/>
            <person name="Gislard M."/>
            <person name="Lluch J."/>
            <person name="Milhes M."/>
            <person name="Lampietro C."/>
            <person name="Lopez Roques C."/>
            <person name="Donnadieu C."/>
            <person name="Braasch I."/>
            <person name="Desvignes T."/>
            <person name="Postlethwait J."/>
            <person name="Bobe J."/>
            <person name="Guiguen Y."/>
        </authorList>
    </citation>
    <scope>NUCLEOTIDE SEQUENCE</scope>
    <source>
        <strain evidence="2">M-15738</strain>
        <tissue evidence="2">Blood</tissue>
    </source>
</reference>
<dbReference type="EMBL" id="JADWDJ010000018">
    <property type="protein sequence ID" value="KAG5266361.1"/>
    <property type="molecule type" value="Genomic_DNA"/>
</dbReference>
<evidence type="ECO:0000313" key="3">
    <source>
        <dbReference type="Proteomes" id="UP000823561"/>
    </source>
</evidence>
<dbReference type="Proteomes" id="UP000823561">
    <property type="component" value="Chromosome 18"/>
</dbReference>
<protein>
    <submittedName>
        <fullName evidence="2">Uncharacterized protein</fullName>
    </submittedName>
</protein>
<proteinExistence type="predicted"/>
<evidence type="ECO:0000313" key="2">
    <source>
        <dbReference type="EMBL" id="KAG5266361.1"/>
    </source>
</evidence>
<gene>
    <name evidence="2" type="ORF">AALO_G00230160</name>
</gene>
<sequence length="100" mass="10962">MCHRQQTAAKCYRLVERERTAVEASKALSGLMSLPADVEQPGFSSSSMPASSKRGKKVFSASDKENLRSTCGDVNKSWTDWGTTTNGRFGTDRRRKTTAG</sequence>
<keyword evidence="3" id="KW-1185">Reference proteome</keyword>
<evidence type="ECO:0000256" key="1">
    <source>
        <dbReference type="SAM" id="MobiDB-lite"/>
    </source>
</evidence>